<dbReference type="RefSeq" id="WP_343847416.1">
    <property type="nucleotide sequence ID" value="NZ_BAAAEI010000031.1"/>
</dbReference>
<organism evidence="1 2">
    <name type="scientific">Bowmanella denitrificans</name>
    <dbReference type="NCBI Taxonomy" id="366582"/>
    <lineage>
        <taxon>Bacteria</taxon>
        <taxon>Pseudomonadati</taxon>
        <taxon>Pseudomonadota</taxon>
        <taxon>Gammaproteobacteria</taxon>
        <taxon>Alteromonadales</taxon>
        <taxon>Alteromonadaceae</taxon>
        <taxon>Bowmanella</taxon>
    </lineage>
</organism>
<keyword evidence="2" id="KW-1185">Reference proteome</keyword>
<dbReference type="EMBL" id="BAAAEI010000031">
    <property type="protein sequence ID" value="GAA0373811.1"/>
    <property type="molecule type" value="Genomic_DNA"/>
</dbReference>
<name>A0ABP3HM39_9ALTE</name>
<comment type="caution">
    <text evidence="1">The sequence shown here is derived from an EMBL/GenBank/DDBJ whole genome shotgun (WGS) entry which is preliminary data.</text>
</comment>
<gene>
    <name evidence="1" type="ORF">GCM10009092_42500</name>
</gene>
<accession>A0ABP3HM39</accession>
<reference evidence="2" key="1">
    <citation type="journal article" date="2019" name="Int. J. Syst. Evol. Microbiol.">
        <title>The Global Catalogue of Microorganisms (GCM) 10K type strain sequencing project: providing services to taxonomists for standard genome sequencing and annotation.</title>
        <authorList>
            <consortium name="The Broad Institute Genomics Platform"/>
            <consortium name="The Broad Institute Genome Sequencing Center for Infectious Disease"/>
            <person name="Wu L."/>
            <person name="Ma J."/>
        </authorList>
    </citation>
    <scope>NUCLEOTIDE SEQUENCE [LARGE SCALE GENOMIC DNA]</scope>
    <source>
        <strain evidence="2">JCM 13378</strain>
    </source>
</reference>
<protein>
    <recommendedName>
        <fullName evidence="3">Anti-sigma factor</fullName>
    </recommendedName>
</protein>
<evidence type="ECO:0008006" key="3">
    <source>
        <dbReference type="Google" id="ProtNLM"/>
    </source>
</evidence>
<evidence type="ECO:0000313" key="1">
    <source>
        <dbReference type="EMBL" id="GAA0373811.1"/>
    </source>
</evidence>
<evidence type="ECO:0000313" key="2">
    <source>
        <dbReference type="Proteomes" id="UP001501757"/>
    </source>
</evidence>
<sequence length="208" mass="23063">MDMESLQVQQETALRYLRGELSEQESQAFEIWLLDKPDVVEQLALDQMMIQALPAQGRRAKPFISLGKLFSTPIRASLVTLACCLLIGVLSWHAMTPTQFADVNIFYLEQTRSQSTAANHIQIRAGQSLLVLSVQPVSPDSAYQVELKAMATQSTVAQFEHLAPQPDSGELTLSVPVSRLKAGEYKLLLTPDAHQQPQVFDLILSTVE</sequence>
<dbReference type="Proteomes" id="UP001501757">
    <property type="component" value="Unassembled WGS sequence"/>
</dbReference>
<proteinExistence type="predicted"/>